<gene>
    <name evidence="2" type="ORF">PMALA_061010</name>
</gene>
<protein>
    <submittedName>
        <fullName evidence="2">PIR Superfamily Protein</fullName>
    </submittedName>
</protein>
<dbReference type="Proteomes" id="UP000078597">
    <property type="component" value="Unassembled WGS sequence"/>
</dbReference>
<dbReference type="AlphaFoldDB" id="A0A1A8WXD5"/>
<accession>A0A1A8WXD5</accession>
<reference evidence="3" key="1">
    <citation type="submission" date="2016-05" db="EMBL/GenBank/DDBJ databases">
        <authorList>
            <person name="Naeem Raeece"/>
        </authorList>
    </citation>
    <scope>NUCLEOTIDE SEQUENCE [LARGE SCALE GENOMIC DNA]</scope>
</reference>
<keyword evidence="1" id="KW-0472">Membrane</keyword>
<organism evidence="2 3">
    <name type="scientific">Plasmodium malariae</name>
    <dbReference type="NCBI Taxonomy" id="5858"/>
    <lineage>
        <taxon>Eukaryota</taxon>
        <taxon>Sar</taxon>
        <taxon>Alveolata</taxon>
        <taxon>Apicomplexa</taxon>
        <taxon>Aconoidasida</taxon>
        <taxon>Haemosporida</taxon>
        <taxon>Plasmodiidae</taxon>
        <taxon>Plasmodium</taxon>
        <taxon>Plasmodium (Plasmodium)</taxon>
    </lineage>
</organism>
<evidence type="ECO:0000313" key="3">
    <source>
        <dbReference type="Proteomes" id="UP000078597"/>
    </source>
</evidence>
<dbReference type="EMBL" id="FLQW01004824">
    <property type="protein sequence ID" value="SBS97623.1"/>
    <property type="molecule type" value="Genomic_DNA"/>
</dbReference>
<feature type="transmembrane region" description="Helical" evidence="1">
    <location>
        <begin position="38"/>
        <end position="59"/>
    </location>
</feature>
<sequence>MNEFCEELSNFKKAYDETMGDVSICPHVPKISAPPKCYMFATSLTTTVILLSFILFVLYKFTPMKSSLHSLLKRKKIIELEEQTREFLQNIQNENINYTETFHNIT</sequence>
<keyword evidence="1" id="KW-0812">Transmembrane</keyword>
<keyword evidence="1" id="KW-1133">Transmembrane helix</keyword>
<evidence type="ECO:0000313" key="2">
    <source>
        <dbReference type="EMBL" id="SBS97623.1"/>
    </source>
</evidence>
<proteinExistence type="predicted"/>
<name>A0A1A8WXD5_PLAMA</name>
<evidence type="ECO:0000256" key="1">
    <source>
        <dbReference type="SAM" id="Phobius"/>
    </source>
</evidence>